<reference evidence="2" key="2">
    <citation type="submission" date="2019-10" db="EMBL/GenBank/DDBJ databases">
        <title>A de novo genome assembly of a pear dwarfing rootstock.</title>
        <authorList>
            <person name="Wang F."/>
            <person name="Wang J."/>
            <person name="Li S."/>
            <person name="Zhang Y."/>
            <person name="Fang M."/>
            <person name="Ma L."/>
            <person name="Zhao Y."/>
            <person name="Jiang S."/>
        </authorList>
    </citation>
    <scope>NUCLEOTIDE SEQUENCE [LARGE SCALE GENOMIC DNA]</scope>
</reference>
<dbReference type="PANTHER" id="PTHR34118">
    <property type="entry name" value="NF-KAPPA-B INHIBITOR-LIKE PROTEIN-RELATED"/>
    <property type="match status" value="1"/>
</dbReference>
<keyword evidence="2" id="KW-1185">Reference proteome</keyword>
<gene>
    <name evidence="1" type="ORF">D8674_021715</name>
</gene>
<dbReference type="AlphaFoldDB" id="A0A5N5GJ14"/>
<evidence type="ECO:0000313" key="2">
    <source>
        <dbReference type="Proteomes" id="UP000327157"/>
    </source>
</evidence>
<reference evidence="1 2" key="3">
    <citation type="submission" date="2019-11" db="EMBL/GenBank/DDBJ databases">
        <title>A de novo genome assembly of a pear dwarfing rootstock.</title>
        <authorList>
            <person name="Wang F."/>
            <person name="Wang J."/>
            <person name="Li S."/>
            <person name="Zhang Y."/>
            <person name="Fang M."/>
            <person name="Ma L."/>
            <person name="Zhao Y."/>
            <person name="Jiang S."/>
        </authorList>
    </citation>
    <scope>NUCLEOTIDE SEQUENCE [LARGE SCALE GENOMIC DNA]</scope>
    <source>
        <strain evidence="1">S2</strain>
        <tissue evidence="1">Leaf</tissue>
    </source>
</reference>
<dbReference type="EMBL" id="SMOL01000402">
    <property type="protein sequence ID" value="KAB2615127.1"/>
    <property type="molecule type" value="Genomic_DNA"/>
</dbReference>
<evidence type="ECO:0000313" key="1">
    <source>
        <dbReference type="EMBL" id="KAB2615127.1"/>
    </source>
</evidence>
<dbReference type="Proteomes" id="UP000327157">
    <property type="component" value="Chromosome 3"/>
</dbReference>
<protein>
    <submittedName>
        <fullName evidence="1">Uncharacterized protein</fullName>
    </submittedName>
</protein>
<dbReference type="PANTHER" id="PTHR34118:SF1">
    <property type="entry name" value="NF-KAPPA-B INHIBITOR-LIKE PROTEIN"/>
    <property type="match status" value="1"/>
</dbReference>
<organism evidence="1 2">
    <name type="scientific">Pyrus ussuriensis x Pyrus communis</name>
    <dbReference type="NCBI Taxonomy" id="2448454"/>
    <lineage>
        <taxon>Eukaryota</taxon>
        <taxon>Viridiplantae</taxon>
        <taxon>Streptophyta</taxon>
        <taxon>Embryophyta</taxon>
        <taxon>Tracheophyta</taxon>
        <taxon>Spermatophyta</taxon>
        <taxon>Magnoliopsida</taxon>
        <taxon>eudicotyledons</taxon>
        <taxon>Gunneridae</taxon>
        <taxon>Pentapetalae</taxon>
        <taxon>rosids</taxon>
        <taxon>fabids</taxon>
        <taxon>Rosales</taxon>
        <taxon>Rosaceae</taxon>
        <taxon>Amygdaloideae</taxon>
        <taxon>Maleae</taxon>
        <taxon>Pyrus</taxon>
    </lineage>
</organism>
<proteinExistence type="predicted"/>
<reference evidence="1 2" key="1">
    <citation type="submission" date="2019-09" db="EMBL/GenBank/DDBJ databases">
        <authorList>
            <person name="Ou C."/>
        </authorList>
    </citation>
    <scope>NUCLEOTIDE SEQUENCE [LARGE SCALE GENOMIC DNA]</scope>
    <source>
        <strain evidence="1">S2</strain>
        <tissue evidence="1">Leaf</tissue>
    </source>
</reference>
<sequence>METLLRVESFSFPRTLPIPNRSLPNRIRTVSALRTTPPPVSEVAEEDVLQTFFKERQLNGDLVSKVSDVFWKREFANSVDANDGAEFGDTPQLAEQVTENDAGGFLKLSTTNEWVLGDISAPVNRKARAKALQNDSDRRRKLNLLQYEALQRELMLLSIGIGTACTGYCLIALSSQAAISYATGVLFSCLYLKLLYQQADNISRDAVPQIFRQRKTKKIGIRSEDLEDFLEKTIKGCGIALSSPRLVIPAAIYGLWILSHQKFAGDLFDFQLVPAMLGLFVYKAAALYQVYRDNEDLQFIFPDNEEGSK</sequence>
<accession>A0A5N5GJ14</accession>
<name>A0A5N5GJ14_9ROSA</name>
<dbReference type="OrthoDB" id="2019080at2759"/>
<comment type="caution">
    <text evidence="1">The sequence shown here is derived from an EMBL/GenBank/DDBJ whole genome shotgun (WGS) entry which is preliminary data.</text>
</comment>